<protein>
    <submittedName>
        <fullName evidence="1">Uncharacterized protein</fullName>
    </submittedName>
</protein>
<comment type="caution">
    <text evidence="1">The sequence shown here is derived from an EMBL/GenBank/DDBJ whole genome shotgun (WGS) entry which is preliminary data.</text>
</comment>
<dbReference type="Pfam" id="PF05535">
    <property type="entry name" value="Chromadorea_ALT"/>
    <property type="match status" value="1"/>
</dbReference>
<gene>
    <name evidence="1" type="ORF">CYNAS_LOCUS12992</name>
</gene>
<dbReference type="EMBL" id="CATQJL010000305">
    <property type="protein sequence ID" value="CAJ0601009.1"/>
    <property type="molecule type" value="Genomic_DNA"/>
</dbReference>
<evidence type="ECO:0000313" key="1">
    <source>
        <dbReference type="EMBL" id="CAJ0601009.1"/>
    </source>
</evidence>
<organism evidence="1 2">
    <name type="scientific">Cylicocyclus nassatus</name>
    <name type="common">Nematode worm</name>
    <dbReference type="NCBI Taxonomy" id="53992"/>
    <lineage>
        <taxon>Eukaryota</taxon>
        <taxon>Metazoa</taxon>
        <taxon>Ecdysozoa</taxon>
        <taxon>Nematoda</taxon>
        <taxon>Chromadorea</taxon>
        <taxon>Rhabditida</taxon>
        <taxon>Rhabditina</taxon>
        <taxon>Rhabditomorpha</taxon>
        <taxon>Strongyloidea</taxon>
        <taxon>Strongylidae</taxon>
        <taxon>Cylicocyclus</taxon>
    </lineage>
</organism>
<dbReference type="AlphaFoldDB" id="A0AA36M6J7"/>
<proteinExistence type="predicted"/>
<evidence type="ECO:0000313" key="2">
    <source>
        <dbReference type="Proteomes" id="UP001176961"/>
    </source>
</evidence>
<dbReference type="Proteomes" id="UP001176961">
    <property type="component" value="Unassembled WGS sequence"/>
</dbReference>
<name>A0AA36M6J7_CYLNA</name>
<dbReference type="InterPro" id="IPR008451">
    <property type="entry name" value="Chromadorea_ALT"/>
</dbReference>
<sequence>MFFNFRLYNVLNKHNKHNGVLLIDDIKLCVQVERQAQMHSQFFCAVLTLAISSLSSAHIWTNNGPMKTYGTYNVPNLGQCVIGGPYASGPMYSCHGATFVPTSGFFQPCAEHSHCYHAREPTEWCRPLPHQSWTDEGCHCDEKLGSCVIERFDHMLGQLQWTHCTPKAEFYC</sequence>
<keyword evidence="2" id="KW-1185">Reference proteome</keyword>
<accession>A0AA36M6J7</accession>
<reference evidence="1" key="1">
    <citation type="submission" date="2023-07" db="EMBL/GenBank/DDBJ databases">
        <authorList>
            <consortium name="CYATHOMIX"/>
        </authorList>
    </citation>
    <scope>NUCLEOTIDE SEQUENCE</scope>
    <source>
        <strain evidence="1">N/A</strain>
    </source>
</reference>